<feature type="region of interest" description="Disordered" evidence="1">
    <location>
        <begin position="149"/>
        <end position="169"/>
    </location>
</feature>
<accession>H8ZBL4</accession>
<dbReference type="AlphaFoldDB" id="H8ZBL4"/>
<proteinExistence type="predicted"/>
<feature type="transmembrane region" description="Helical" evidence="2">
    <location>
        <begin position="24"/>
        <end position="55"/>
    </location>
</feature>
<evidence type="ECO:0000313" key="3">
    <source>
        <dbReference type="EMBL" id="EHY66267.1"/>
    </source>
</evidence>
<name>H8ZBL4_NEMA1</name>
<dbReference type="EMBL" id="JH604634">
    <property type="protein sequence ID" value="EHY66267.1"/>
    <property type="molecule type" value="Genomic_DNA"/>
</dbReference>
<evidence type="ECO:0000256" key="1">
    <source>
        <dbReference type="SAM" id="MobiDB-lite"/>
    </source>
</evidence>
<feature type="region of interest" description="Disordered" evidence="1">
    <location>
        <begin position="212"/>
        <end position="231"/>
    </location>
</feature>
<evidence type="ECO:0000256" key="2">
    <source>
        <dbReference type="SAM" id="Phobius"/>
    </source>
</evidence>
<reference evidence="3" key="1">
    <citation type="submission" date="2011-03" db="EMBL/GenBank/DDBJ databases">
        <title>The Genome Sequence of Nematocida sp1 strain ERTm2.</title>
        <authorList>
            <consortium name="The Broad Institute Genome Sequencing Platform"/>
            <consortium name="The Broad Institute Genome Sequencing Center for Infectious Disease"/>
            <person name="Cuomo C."/>
            <person name="Troemel E."/>
            <person name="Young S.K."/>
            <person name="Zeng Q."/>
            <person name="Gargeya S."/>
            <person name="Fitzgerald M."/>
            <person name="Haas B."/>
            <person name="Abouelleil A."/>
            <person name="Alvarado L."/>
            <person name="Arachchi H.M."/>
            <person name="Berlin A."/>
            <person name="Brown A."/>
            <person name="Chapman S.B."/>
            <person name="Chen Z."/>
            <person name="Dunbar C."/>
            <person name="Freedman E."/>
            <person name="Gearin G."/>
            <person name="Gellesch M."/>
            <person name="Goldberg J."/>
            <person name="Griggs A."/>
            <person name="Gujja S."/>
            <person name="Heilman E.R."/>
            <person name="Heiman D."/>
            <person name="Howarth C."/>
            <person name="Larson L."/>
            <person name="Lui A."/>
            <person name="MacDonald P.J.P."/>
            <person name="Mehta T."/>
            <person name="Montmayeur A."/>
            <person name="Murphy C."/>
            <person name="Neiman D."/>
            <person name="Pearson M."/>
            <person name="Priest M."/>
            <person name="Roberts A."/>
            <person name="Saif S."/>
            <person name="Shea T."/>
            <person name="Shenoy N."/>
            <person name="Sisk P."/>
            <person name="Stolte C."/>
            <person name="Sykes S."/>
            <person name="White J."/>
            <person name="Yandava C."/>
            <person name="Wortman J."/>
            <person name="Nusbaum C."/>
            <person name="Birren B."/>
        </authorList>
    </citation>
    <scope>NUCLEOTIDE SEQUENCE</scope>
    <source>
        <strain evidence="3">ERTm2</strain>
    </source>
</reference>
<protein>
    <submittedName>
        <fullName evidence="3">Uncharacterized protein</fullName>
    </submittedName>
</protein>
<feature type="transmembrane region" description="Helical" evidence="2">
    <location>
        <begin position="318"/>
        <end position="339"/>
    </location>
</feature>
<keyword evidence="2" id="KW-0812">Transmembrane</keyword>
<gene>
    <name evidence="3" type="ORF">NERG_00963</name>
</gene>
<keyword evidence="2" id="KW-1133">Transmembrane helix</keyword>
<organism evidence="3">
    <name type="scientific">Nematocida ausubeli (strain ATCC PRA-371 / ERTm2)</name>
    <name type="common">Nematode killer fungus</name>
    <dbReference type="NCBI Taxonomy" id="1913371"/>
    <lineage>
        <taxon>Eukaryota</taxon>
        <taxon>Fungi</taxon>
        <taxon>Fungi incertae sedis</taxon>
        <taxon>Microsporidia</taxon>
        <taxon>Nematocida</taxon>
    </lineage>
</organism>
<sequence length="466" mass="54058">MSCSPKDNGHCVPLYDEFQKGDDIWVFFIANNPIACSFLIGCGFLSSLYMIFCIIESCAMGHKFKESTSKDSLKNKLIRCLAQQKKKKKEEAKKPLRLINYTGLKSIAKPEEIQPLLQEEAHPSLPEEAQPLIQEEVQPLIQEEVQPVLQEEDSQRNRAATTPPISPIEESAYLEEVDSGNIGRRRSMTVPVVRISAPPQSDLFNSDRVIEDTSSEQSNASEHGDTPTEISPVIDRSNEVHLRVQREDSTSVALEFNSNQEIEMIQLPRKPVIPNYDFNEVEIQAIADEHQKLQEVDILIYRIIYKISPFWNLVIHRVGMNCILIVFFIWSYYILPVWLISKEIYVERNDGAYIPETALDLFFQERMKARLDLDEARTKETTTREIIKKMKSFREKSETYEIFRHIIRNKIKEPVPLVKSAEWLKQNFPDITRYDNVYQRIMARIQNFKKIFPGHKIPEGFEAFTK</sequence>
<keyword evidence="2" id="KW-0472">Membrane</keyword>
<dbReference type="Proteomes" id="UP000005622">
    <property type="component" value="Unassembled WGS sequence"/>
</dbReference>
<dbReference type="HOGENOM" id="CLU_597278_0_0_1"/>